<dbReference type="Pfam" id="PF00266">
    <property type="entry name" value="Aminotran_5"/>
    <property type="match status" value="1"/>
</dbReference>
<dbReference type="Gene3D" id="3.90.1150.10">
    <property type="entry name" value="Aspartate Aminotransferase, domain 1"/>
    <property type="match status" value="1"/>
</dbReference>
<dbReference type="GO" id="GO:0003824">
    <property type="term" value="F:catalytic activity"/>
    <property type="evidence" value="ECO:0007669"/>
    <property type="project" value="UniProtKB-ARBA"/>
</dbReference>
<dbReference type="PANTHER" id="PTHR11601:SF36">
    <property type="entry name" value="CYSTEINE DESULFURASE NIFS-RELATED"/>
    <property type="match status" value="1"/>
</dbReference>
<dbReference type="Gene3D" id="3.40.640.10">
    <property type="entry name" value="Type I PLP-dependent aspartate aminotransferase-like (Major domain)"/>
    <property type="match status" value="1"/>
</dbReference>
<dbReference type="Proteomes" id="UP001209318">
    <property type="component" value="Unassembled WGS sequence"/>
</dbReference>
<evidence type="ECO:0000256" key="2">
    <source>
        <dbReference type="ARBA" id="ARBA00022898"/>
    </source>
</evidence>
<comment type="cofactor">
    <cofactor evidence="1">
        <name>pyridoxal 5'-phosphate</name>
        <dbReference type="ChEBI" id="CHEBI:597326"/>
    </cofactor>
</comment>
<dbReference type="InterPro" id="IPR015424">
    <property type="entry name" value="PyrdxlP-dep_Trfase"/>
</dbReference>
<dbReference type="InterPro" id="IPR016454">
    <property type="entry name" value="Cysteine_dSase"/>
</dbReference>
<evidence type="ECO:0000313" key="4">
    <source>
        <dbReference type="EMBL" id="MCU9612364.1"/>
    </source>
</evidence>
<reference evidence="4" key="1">
    <citation type="submission" date="2022-10" db="EMBL/GenBank/DDBJ databases">
        <title>Description of Fervidibacillus gen. nov. in the family Fervidibacillaceae fam. nov. with two species, Fervidibacillus albus sp. nov., and Fervidibacillus halotolerans sp. nov., isolated from tidal flat sediments.</title>
        <authorList>
            <person name="Kwon K.K."/>
            <person name="Yang S.-H."/>
        </authorList>
    </citation>
    <scope>NUCLEOTIDE SEQUENCE</scope>
    <source>
        <strain evidence="4">JCM 19140</strain>
    </source>
</reference>
<organism evidence="4 5">
    <name type="scientific">Perspicuibacillus lycopersici</name>
    <dbReference type="NCBI Taxonomy" id="1325689"/>
    <lineage>
        <taxon>Bacteria</taxon>
        <taxon>Bacillati</taxon>
        <taxon>Bacillota</taxon>
        <taxon>Bacilli</taxon>
        <taxon>Bacillales</taxon>
        <taxon>Bacillaceae</taxon>
        <taxon>Perspicuibacillus</taxon>
    </lineage>
</organism>
<dbReference type="InterPro" id="IPR015421">
    <property type="entry name" value="PyrdxlP-dep_Trfase_major"/>
</dbReference>
<dbReference type="InterPro" id="IPR000192">
    <property type="entry name" value="Aminotrans_V_dom"/>
</dbReference>
<dbReference type="EMBL" id="JAOUSF010000001">
    <property type="protein sequence ID" value="MCU9612364.1"/>
    <property type="molecule type" value="Genomic_DNA"/>
</dbReference>
<name>A0AAE3IRZ5_9BACI</name>
<evidence type="ECO:0000256" key="1">
    <source>
        <dbReference type="ARBA" id="ARBA00001933"/>
    </source>
</evidence>
<dbReference type="SUPFAM" id="SSF53383">
    <property type="entry name" value="PLP-dependent transferases"/>
    <property type="match status" value="1"/>
</dbReference>
<proteinExistence type="predicted"/>
<dbReference type="NCBIfam" id="NF002806">
    <property type="entry name" value="PRK02948.1"/>
    <property type="match status" value="1"/>
</dbReference>
<evidence type="ECO:0000313" key="5">
    <source>
        <dbReference type="Proteomes" id="UP001209318"/>
    </source>
</evidence>
<gene>
    <name evidence="4" type="ORF">OEV98_02155</name>
</gene>
<sequence length="389" mass="42784">MIYLDYAATTPMSEEAMEVFIQASKNFYGNANSLHDIGSNAANLLEASREELAKLLHCQKEGIYFTSGGSESNILAITSLISANKHRGNHLITTKCEHSSILHLFQRLEQEGYEVTYLPVNQSGFVDLAALQNAVKDTTILVAIQHANSEIGTIQHINKIGKLLHERNVLFHCDAVQSFGKIPLHLDQEYIDSLSISSHKVYGPKGVGAVYINPRRKWNPQIPGSTHEGGLRPGTINIPGIAAFVTAATAIYDTMERENARLEALRELLIEKLTQLPTAKVVIEGDQRKHLPNIVGIRIIGMEGQLVMLECNRYGIALSTGSACSIGMQEPSSTLKALGRSDMEAKQFIRISLGNATTKADILHTIAIMNNVTESFFNKTRRETIGYEG</sequence>
<dbReference type="PANTHER" id="PTHR11601">
    <property type="entry name" value="CYSTEINE DESULFURYLASE FAMILY MEMBER"/>
    <property type="match status" value="1"/>
</dbReference>
<protein>
    <submittedName>
        <fullName evidence="4">IscS subfamily cysteine desulfurase</fullName>
    </submittedName>
</protein>
<evidence type="ECO:0000259" key="3">
    <source>
        <dbReference type="Pfam" id="PF00266"/>
    </source>
</evidence>
<comment type="caution">
    <text evidence="4">The sequence shown here is derived from an EMBL/GenBank/DDBJ whole genome shotgun (WGS) entry which is preliminary data.</text>
</comment>
<keyword evidence="5" id="KW-1185">Reference proteome</keyword>
<dbReference type="AlphaFoldDB" id="A0AAE3IRZ5"/>
<keyword evidence="2" id="KW-0663">Pyridoxal phosphate</keyword>
<dbReference type="RefSeq" id="WP_263071496.1">
    <property type="nucleotide sequence ID" value="NZ_JAOUSF010000001.1"/>
</dbReference>
<dbReference type="InterPro" id="IPR015422">
    <property type="entry name" value="PyrdxlP-dep_Trfase_small"/>
</dbReference>
<dbReference type="PIRSF" id="PIRSF005572">
    <property type="entry name" value="NifS"/>
    <property type="match status" value="1"/>
</dbReference>
<accession>A0AAE3IRZ5</accession>
<feature type="domain" description="Aminotransferase class V" evidence="3">
    <location>
        <begin position="2"/>
        <end position="362"/>
    </location>
</feature>